<dbReference type="CDD" id="cd12148">
    <property type="entry name" value="fungal_TF_MHR"/>
    <property type="match status" value="1"/>
</dbReference>
<feature type="region of interest" description="Disordered" evidence="7">
    <location>
        <begin position="54"/>
        <end position="77"/>
    </location>
</feature>
<dbReference type="InterPro" id="IPR001138">
    <property type="entry name" value="Zn2Cys6_DnaBD"/>
</dbReference>
<dbReference type="InterPro" id="IPR050987">
    <property type="entry name" value="AtrR-like"/>
</dbReference>
<comment type="subcellular location">
    <subcellularLocation>
        <location evidence="1">Nucleus</location>
    </subcellularLocation>
</comment>
<dbReference type="CDD" id="cd00067">
    <property type="entry name" value="GAL4"/>
    <property type="match status" value="1"/>
</dbReference>
<dbReference type="Gene3D" id="4.10.240.10">
    <property type="entry name" value="Zn(2)-C6 fungal-type DNA-binding domain"/>
    <property type="match status" value="1"/>
</dbReference>
<dbReference type="OrthoDB" id="4116913at2759"/>
<keyword evidence="3" id="KW-0805">Transcription regulation</keyword>
<keyword evidence="10" id="KW-1185">Reference proteome</keyword>
<evidence type="ECO:0000313" key="10">
    <source>
        <dbReference type="Proteomes" id="UP000654913"/>
    </source>
</evidence>
<dbReference type="RefSeq" id="XP_041553669.1">
    <property type="nucleotide sequence ID" value="XM_041700712.1"/>
</dbReference>
<dbReference type="SMART" id="SM00066">
    <property type="entry name" value="GAL4"/>
    <property type="match status" value="1"/>
</dbReference>
<dbReference type="GO" id="GO:0006351">
    <property type="term" value="P:DNA-templated transcription"/>
    <property type="evidence" value="ECO:0007669"/>
    <property type="project" value="InterPro"/>
</dbReference>
<dbReference type="PROSITE" id="PS50048">
    <property type="entry name" value="ZN2_CY6_FUNGAL_2"/>
    <property type="match status" value="1"/>
</dbReference>
<dbReference type="Pfam" id="PF04082">
    <property type="entry name" value="Fungal_trans"/>
    <property type="match status" value="1"/>
</dbReference>
<dbReference type="PANTHER" id="PTHR46910">
    <property type="entry name" value="TRANSCRIPTION FACTOR PDR1"/>
    <property type="match status" value="1"/>
</dbReference>
<protein>
    <recommendedName>
        <fullName evidence="8">Zn(2)-C6 fungal-type domain-containing protein</fullName>
    </recommendedName>
</protein>
<keyword evidence="2" id="KW-0479">Metal-binding</keyword>
<dbReference type="SUPFAM" id="SSF57701">
    <property type="entry name" value="Zn2/Cys6 DNA-binding domain"/>
    <property type="match status" value="1"/>
</dbReference>
<evidence type="ECO:0000256" key="4">
    <source>
        <dbReference type="ARBA" id="ARBA00023125"/>
    </source>
</evidence>
<accession>A0A7R8ALA7</accession>
<keyword evidence="6" id="KW-0539">Nucleus</keyword>
<sequence>MPPKISAGERPKRRRRVYACDSCYRKKIKCDGALPKCDWCHHHSIPCTYARNEDLDRSRKPQDTKLKSPPTSDVSTPIEQEQVQDLFRSAYPTPGPQAVAPQGFGATICFAGQSLGSIGGFNGLPVFSAAGIEWIKARTGEEVTLDWYRTLPIQSSPRGSPQRLPLPDIRLLRQLLENYQKTISYRLFPVINAACFEYTIRAAYNHELSEISPGPASARACIFAFMALSSFSAGTGTESTITYTDKFAQEVYDLLPDLVSESVTLDGLQAILMLSFCCQAVSADILKIELLLSSAARYVFHLKGNICPKPTDADGDPLLAKLHVRNLFWISFMFDKILGLRTGLQPLFDTTSCDLTLPSPDGVHGHDPAAFITLIRLCIVQAEIYRGLYCVPALTKSDAELIATIRTLDNTLEEWWSTVRVFSSDRYPDSIMADFLFGMQYHYCMSAIHQTSSRCTAWVLNQDTRAAGSSLAVSISAGRSLLNKFLDAKPHLLGHHLMFCLPELTVSTIHVFSNILMNPLEVSSATDLHLMRSALTHLRKHLWQQAPESFTVQVRLVESFMADLQRLAECAIRKACAEARAGLGE</sequence>
<feature type="compositionally biased region" description="Basic and acidic residues" evidence="7">
    <location>
        <begin position="54"/>
        <end position="66"/>
    </location>
</feature>
<feature type="domain" description="Zn(2)-C6 fungal-type" evidence="8">
    <location>
        <begin position="19"/>
        <end position="49"/>
    </location>
</feature>
<keyword evidence="4" id="KW-0238">DNA-binding</keyword>
<evidence type="ECO:0000313" key="9">
    <source>
        <dbReference type="EMBL" id="BCS21475.1"/>
    </source>
</evidence>
<reference evidence="9" key="2">
    <citation type="submission" date="2021-02" db="EMBL/GenBank/DDBJ databases">
        <title>Aspergillus puulaauensis MK2 genome sequence.</title>
        <authorList>
            <person name="Futagami T."/>
            <person name="Mori K."/>
            <person name="Kadooka C."/>
            <person name="Tanaka T."/>
        </authorList>
    </citation>
    <scope>NUCLEOTIDE SEQUENCE</scope>
    <source>
        <strain evidence="9">MK2</strain>
    </source>
</reference>
<dbReference type="Pfam" id="PF00172">
    <property type="entry name" value="Zn_clus"/>
    <property type="match status" value="1"/>
</dbReference>
<dbReference type="InterPro" id="IPR036864">
    <property type="entry name" value="Zn2-C6_fun-type_DNA-bd_sf"/>
</dbReference>
<evidence type="ECO:0000259" key="8">
    <source>
        <dbReference type="PROSITE" id="PS50048"/>
    </source>
</evidence>
<dbReference type="Proteomes" id="UP000654913">
    <property type="component" value="Chromosome 2"/>
</dbReference>
<dbReference type="GO" id="GO:0003677">
    <property type="term" value="F:DNA binding"/>
    <property type="evidence" value="ECO:0007669"/>
    <property type="project" value="UniProtKB-KW"/>
</dbReference>
<dbReference type="AlphaFoldDB" id="A0A7R8ALA7"/>
<evidence type="ECO:0000256" key="3">
    <source>
        <dbReference type="ARBA" id="ARBA00023015"/>
    </source>
</evidence>
<evidence type="ECO:0000256" key="2">
    <source>
        <dbReference type="ARBA" id="ARBA00022723"/>
    </source>
</evidence>
<proteinExistence type="predicted"/>
<reference evidence="9" key="1">
    <citation type="submission" date="2021-01" db="EMBL/GenBank/DDBJ databases">
        <authorList>
            <consortium name="Aspergillus puulaauensis MK2 genome sequencing consortium"/>
            <person name="Kazuki M."/>
            <person name="Futagami T."/>
        </authorList>
    </citation>
    <scope>NUCLEOTIDE SEQUENCE</scope>
    <source>
        <strain evidence="9">MK2</strain>
    </source>
</reference>
<dbReference type="EMBL" id="AP024444">
    <property type="protein sequence ID" value="BCS21475.1"/>
    <property type="molecule type" value="Genomic_DNA"/>
</dbReference>
<evidence type="ECO:0000256" key="7">
    <source>
        <dbReference type="SAM" id="MobiDB-lite"/>
    </source>
</evidence>
<evidence type="ECO:0000256" key="6">
    <source>
        <dbReference type="ARBA" id="ARBA00023242"/>
    </source>
</evidence>
<dbReference type="GO" id="GO:0008270">
    <property type="term" value="F:zinc ion binding"/>
    <property type="evidence" value="ECO:0007669"/>
    <property type="project" value="InterPro"/>
</dbReference>
<organism evidence="9 10">
    <name type="scientific">Aspergillus puulaauensis</name>
    <dbReference type="NCBI Taxonomy" id="1220207"/>
    <lineage>
        <taxon>Eukaryota</taxon>
        <taxon>Fungi</taxon>
        <taxon>Dikarya</taxon>
        <taxon>Ascomycota</taxon>
        <taxon>Pezizomycotina</taxon>
        <taxon>Eurotiomycetes</taxon>
        <taxon>Eurotiomycetidae</taxon>
        <taxon>Eurotiales</taxon>
        <taxon>Aspergillaceae</taxon>
        <taxon>Aspergillus</taxon>
    </lineage>
</organism>
<evidence type="ECO:0000256" key="1">
    <source>
        <dbReference type="ARBA" id="ARBA00004123"/>
    </source>
</evidence>
<dbReference type="GeneID" id="64971480"/>
<evidence type="ECO:0000256" key="5">
    <source>
        <dbReference type="ARBA" id="ARBA00023163"/>
    </source>
</evidence>
<keyword evidence="5" id="KW-0804">Transcription</keyword>
<dbReference type="GO" id="GO:0005634">
    <property type="term" value="C:nucleus"/>
    <property type="evidence" value="ECO:0007669"/>
    <property type="project" value="UniProtKB-SubCell"/>
</dbReference>
<dbReference type="KEGG" id="apuu:APUU_21907S"/>
<dbReference type="PANTHER" id="PTHR46910:SF37">
    <property type="entry name" value="ZN(II)2CYS6 TRANSCRIPTION FACTOR (EUROFUNG)"/>
    <property type="match status" value="1"/>
</dbReference>
<dbReference type="GO" id="GO:0000981">
    <property type="term" value="F:DNA-binding transcription factor activity, RNA polymerase II-specific"/>
    <property type="evidence" value="ECO:0007669"/>
    <property type="project" value="InterPro"/>
</dbReference>
<gene>
    <name evidence="9" type="ORF">APUU_21907S</name>
</gene>
<dbReference type="InterPro" id="IPR007219">
    <property type="entry name" value="XnlR_reg_dom"/>
</dbReference>
<name>A0A7R8ALA7_9EURO</name>